<dbReference type="GO" id="GO:0008168">
    <property type="term" value="F:methyltransferase activity"/>
    <property type="evidence" value="ECO:0007669"/>
    <property type="project" value="UniProtKB-KW"/>
</dbReference>
<sequence>MHQFGSKAAELSFSRFGFFEARALVGRMFSSRQRKPGHALLQIGSGLNMLPDFDNLDFYFAHRGQAKHIGHDLRRELPYADNSFEGIYSEHTLEHMYPSEALLVIAEAARVLKPGGVFRVSVPNLARFIAFYNGEEVSEEFKMFDSGCEAMWNLCQNHHHRSVWDAAMLKKQMLAAGFSAATERGFREGADQRLLVDQDFRAWESLYVEGTK</sequence>
<dbReference type="InterPro" id="IPR013216">
    <property type="entry name" value="Methyltransf_11"/>
</dbReference>
<keyword evidence="3" id="KW-1185">Reference proteome</keyword>
<accession>A0ABX2JK48</accession>
<dbReference type="GO" id="GO:0032259">
    <property type="term" value="P:methylation"/>
    <property type="evidence" value="ECO:0007669"/>
    <property type="project" value="UniProtKB-KW"/>
</dbReference>
<proteinExistence type="predicted"/>
<dbReference type="EMBL" id="JABULH010000017">
    <property type="protein sequence ID" value="NTS66803.1"/>
    <property type="molecule type" value="Genomic_DNA"/>
</dbReference>
<dbReference type="Proteomes" id="UP000621447">
    <property type="component" value="Unassembled WGS sequence"/>
</dbReference>
<reference evidence="2 3" key="1">
    <citation type="submission" date="2020-06" db="EMBL/GenBank/DDBJ databases">
        <title>Sphingomonas hominis sp. nov., a member of the Sphingomonas, isolated from the hair of a 22-year-old girl.</title>
        <authorList>
            <person name="Zhang D.-F."/>
            <person name="Cui X.-W."/>
        </authorList>
    </citation>
    <scope>NUCLEOTIDE SEQUENCE [LARGE SCALE GENOMIC DNA]</scope>
    <source>
        <strain evidence="2 3">HHU CXW</strain>
    </source>
</reference>
<dbReference type="CDD" id="cd02440">
    <property type="entry name" value="AdoMet_MTases"/>
    <property type="match status" value="1"/>
</dbReference>
<organism evidence="2 3">
    <name type="scientific">Sphingomonas hominis</name>
    <dbReference type="NCBI Taxonomy" id="2741495"/>
    <lineage>
        <taxon>Bacteria</taxon>
        <taxon>Pseudomonadati</taxon>
        <taxon>Pseudomonadota</taxon>
        <taxon>Alphaproteobacteria</taxon>
        <taxon>Sphingomonadales</taxon>
        <taxon>Sphingomonadaceae</taxon>
        <taxon>Sphingomonas</taxon>
    </lineage>
</organism>
<dbReference type="Gene3D" id="3.40.50.150">
    <property type="entry name" value="Vaccinia Virus protein VP39"/>
    <property type="match status" value="1"/>
</dbReference>
<keyword evidence="2" id="KW-0808">Transferase</keyword>
<gene>
    <name evidence="2" type="ORF">HRV97_16810</name>
</gene>
<protein>
    <submittedName>
        <fullName evidence="2">Methyltransferase domain-containing protein</fullName>
    </submittedName>
</protein>
<name>A0ABX2JK48_9SPHN</name>
<evidence type="ECO:0000313" key="3">
    <source>
        <dbReference type="Proteomes" id="UP000621447"/>
    </source>
</evidence>
<dbReference type="SUPFAM" id="SSF53335">
    <property type="entry name" value="S-adenosyl-L-methionine-dependent methyltransferases"/>
    <property type="match status" value="1"/>
</dbReference>
<evidence type="ECO:0000259" key="1">
    <source>
        <dbReference type="Pfam" id="PF08241"/>
    </source>
</evidence>
<keyword evidence="2" id="KW-0489">Methyltransferase</keyword>
<evidence type="ECO:0000313" key="2">
    <source>
        <dbReference type="EMBL" id="NTS66803.1"/>
    </source>
</evidence>
<dbReference type="Pfam" id="PF08241">
    <property type="entry name" value="Methyltransf_11"/>
    <property type="match status" value="1"/>
</dbReference>
<feature type="domain" description="Methyltransferase type 11" evidence="1">
    <location>
        <begin position="72"/>
        <end position="118"/>
    </location>
</feature>
<dbReference type="InterPro" id="IPR029063">
    <property type="entry name" value="SAM-dependent_MTases_sf"/>
</dbReference>
<comment type="caution">
    <text evidence="2">The sequence shown here is derived from an EMBL/GenBank/DDBJ whole genome shotgun (WGS) entry which is preliminary data.</text>
</comment>